<dbReference type="RefSeq" id="WP_371729035.1">
    <property type="nucleotide sequence ID" value="NZ_JBGONR010000050.1"/>
</dbReference>
<name>A0A0H3ZK84_VIBSP</name>
<dbReference type="AlphaFoldDB" id="A0A0H3ZK84"/>
<dbReference type="EMBL" id="KP795491">
    <property type="protein sequence ID" value="AKN36428.1"/>
    <property type="molecule type" value="Genomic_DNA"/>
</dbReference>
<proteinExistence type="predicted"/>
<reference evidence="1" key="1">
    <citation type="journal article" date="2015" name="MBio">
        <title>Eco-Evolutionary Dynamics of Episomes among Ecologically Cohesive Bacterial Populations.</title>
        <authorList>
            <person name="Xue H."/>
            <person name="Cordero O.X."/>
            <person name="Camas F.M."/>
            <person name="Trimble W."/>
            <person name="Meyer F."/>
            <person name="Guglielmini J."/>
            <person name="Rocha E.P."/>
            <person name="Polz M.F."/>
        </authorList>
    </citation>
    <scope>NUCLEOTIDE SEQUENCE</scope>
    <source>
        <strain evidence="1">FF_308</strain>
    </source>
</reference>
<accession>A0A0H3ZK84</accession>
<sequence length="53" mass="5876">MKDKGITKKCDEMEAILSVMRRANDTGDDVRIEIGSGLNLLQALIAELRSVKE</sequence>
<evidence type="ECO:0000313" key="1">
    <source>
        <dbReference type="EMBL" id="AKN36428.1"/>
    </source>
</evidence>
<protein>
    <submittedName>
        <fullName evidence="1">Uncharacterized protein</fullName>
    </submittedName>
</protein>
<organism evidence="1">
    <name type="scientific">Vibrio splendidus</name>
    <dbReference type="NCBI Taxonomy" id="29497"/>
    <lineage>
        <taxon>Bacteria</taxon>
        <taxon>Pseudomonadati</taxon>
        <taxon>Pseudomonadota</taxon>
        <taxon>Gammaproteobacteria</taxon>
        <taxon>Vibrionales</taxon>
        <taxon>Vibrionaceae</taxon>
        <taxon>Vibrio</taxon>
    </lineage>
</organism>